<dbReference type="KEGG" id="mmaz:MmTuc01_3292"/>
<gene>
    <name evidence="2" type="ORF">MmTuc01_3292</name>
</gene>
<feature type="compositionally biased region" description="Basic and acidic residues" evidence="1">
    <location>
        <begin position="13"/>
        <end position="22"/>
    </location>
</feature>
<dbReference type="EMBL" id="CP004144">
    <property type="protein sequence ID" value="AGF98546.1"/>
    <property type="molecule type" value="Genomic_DNA"/>
</dbReference>
<evidence type="ECO:0000313" key="3">
    <source>
        <dbReference type="Proteomes" id="UP000011718"/>
    </source>
</evidence>
<name>M1Q1V9_METMZ</name>
<proteinExistence type="predicted"/>
<reference evidence="2 3" key="1">
    <citation type="journal article" date="2013" name="Genome Announc.">
        <title>Complete Genome of a Methanosarcina mazei Strain Isolated from Sediment Samples from an Amazonian Flooded Area.</title>
        <authorList>
            <person name="Assis das Gracas D."/>
            <person name="Thiago Juca Ramos R."/>
            <person name="Vieira Araujo A.C."/>
            <person name="Zahlouth R."/>
            <person name="Ribeiro Carneiro A."/>
            <person name="Souza Lopes T."/>
            <person name="Azevedo Barauna R."/>
            <person name="Azevedo V."/>
            <person name="Cruz Schneider M.P."/>
            <person name="Pellizari V.H."/>
            <person name="Silva A."/>
        </authorList>
    </citation>
    <scope>NUCLEOTIDE SEQUENCE [LARGE SCALE GENOMIC DNA]</scope>
    <source>
        <strain evidence="2 3">Tuc01</strain>
    </source>
</reference>
<feature type="region of interest" description="Disordered" evidence="1">
    <location>
        <begin position="1"/>
        <end position="22"/>
    </location>
</feature>
<dbReference type="BioCyc" id="MMAZ1236903:G139K-3135-MONOMER"/>
<accession>M1Q1V9</accession>
<dbReference type="HOGENOM" id="CLU_3282882_0_0_2"/>
<dbReference type="AlphaFoldDB" id="M1Q1V9"/>
<organism evidence="2 3">
    <name type="scientific">Methanosarcina mazei Tuc01</name>
    <dbReference type="NCBI Taxonomy" id="1236903"/>
    <lineage>
        <taxon>Archaea</taxon>
        <taxon>Methanobacteriati</taxon>
        <taxon>Methanobacteriota</taxon>
        <taxon>Stenosarchaea group</taxon>
        <taxon>Methanomicrobia</taxon>
        <taxon>Methanosarcinales</taxon>
        <taxon>Methanosarcinaceae</taxon>
        <taxon>Methanosarcina</taxon>
    </lineage>
</organism>
<sequence length="40" mass="4408">MFHEGGDSLAVPEKIRGKEEEGKGRNLSFFHGLSFSAIQT</sequence>
<evidence type="ECO:0000313" key="2">
    <source>
        <dbReference type="EMBL" id="AGF98546.1"/>
    </source>
</evidence>
<protein>
    <submittedName>
        <fullName evidence="2">Uncharacterized protein</fullName>
    </submittedName>
</protein>
<evidence type="ECO:0000256" key="1">
    <source>
        <dbReference type="SAM" id="MobiDB-lite"/>
    </source>
</evidence>
<dbReference type="Proteomes" id="UP000011718">
    <property type="component" value="Chromosome"/>
</dbReference>